<name>A0A381XG23_9ZZZZ</name>
<proteinExistence type="predicted"/>
<dbReference type="EMBL" id="UINC01015051">
    <property type="protein sequence ID" value="SVA63696.1"/>
    <property type="molecule type" value="Genomic_DNA"/>
</dbReference>
<accession>A0A381XG23</accession>
<feature type="non-terminal residue" evidence="1">
    <location>
        <position position="31"/>
    </location>
</feature>
<protein>
    <submittedName>
        <fullName evidence="1">Uncharacterized protein</fullName>
    </submittedName>
</protein>
<gene>
    <name evidence="1" type="ORF">METZ01_LOCUS116550</name>
</gene>
<reference evidence="1" key="1">
    <citation type="submission" date="2018-05" db="EMBL/GenBank/DDBJ databases">
        <authorList>
            <person name="Lanie J.A."/>
            <person name="Ng W.-L."/>
            <person name="Kazmierczak K.M."/>
            <person name="Andrzejewski T.M."/>
            <person name="Davidsen T.M."/>
            <person name="Wayne K.J."/>
            <person name="Tettelin H."/>
            <person name="Glass J.I."/>
            <person name="Rusch D."/>
            <person name="Podicherti R."/>
            <person name="Tsui H.-C.T."/>
            <person name="Winkler M.E."/>
        </authorList>
    </citation>
    <scope>NUCLEOTIDE SEQUENCE</scope>
</reference>
<organism evidence="1">
    <name type="scientific">marine metagenome</name>
    <dbReference type="NCBI Taxonomy" id="408172"/>
    <lineage>
        <taxon>unclassified sequences</taxon>
        <taxon>metagenomes</taxon>
        <taxon>ecological metagenomes</taxon>
    </lineage>
</organism>
<dbReference type="AlphaFoldDB" id="A0A381XG23"/>
<evidence type="ECO:0000313" key="1">
    <source>
        <dbReference type="EMBL" id="SVA63696.1"/>
    </source>
</evidence>
<sequence length="31" mass="3707">MGIIYSLFIDAKLKNDLSLEIHKSFRNKKRK</sequence>